<dbReference type="Gene3D" id="1.10.3680.10">
    <property type="entry name" value="TerB-like"/>
    <property type="match status" value="1"/>
</dbReference>
<name>A0A1I3IW78_9HYPH</name>
<dbReference type="Proteomes" id="UP000242763">
    <property type="component" value="Unassembled WGS sequence"/>
</dbReference>
<evidence type="ECO:0000313" key="2">
    <source>
        <dbReference type="EMBL" id="SFI52199.1"/>
    </source>
</evidence>
<dbReference type="CDD" id="cd07313">
    <property type="entry name" value="terB_like_2"/>
    <property type="match status" value="1"/>
</dbReference>
<dbReference type="SUPFAM" id="SSF158682">
    <property type="entry name" value="TerB-like"/>
    <property type="match status" value="1"/>
</dbReference>
<reference evidence="3" key="1">
    <citation type="submission" date="2016-10" db="EMBL/GenBank/DDBJ databases">
        <authorList>
            <person name="Varghese N."/>
            <person name="Submissions S."/>
        </authorList>
    </citation>
    <scope>NUCLEOTIDE SEQUENCE [LARGE SCALE GENOMIC DNA]</scope>
    <source>
        <strain evidence="3">DSM 21857</strain>
    </source>
</reference>
<dbReference type="InterPro" id="IPR007791">
    <property type="entry name" value="DjlA_N"/>
</dbReference>
<evidence type="ECO:0000313" key="3">
    <source>
        <dbReference type="Proteomes" id="UP000242763"/>
    </source>
</evidence>
<proteinExistence type="predicted"/>
<dbReference type="AlphaFoldDB" id="A0A1I3IW78"/>
<dbReference type="RefSeq" id="WP_091518627.1">
    <property type="nucleotide sequence ID" value="NZ_FORF01000003.1"/>
</dbReference>
<dbReference type="InterPro" id="IPR029024">
    <property type="entry name" value="TerB-like"/>
</dbReference>
<gene>
    <name evidence="2" type="ORF">SAMN03080618_00681</name>
</gene>
<dbReference type="Pfam" id="PF05099">
    <property type="entry name" value="TerB"/>
    <property type="match status" value="1"/>
</dbReference>
<dbReference type="STRING" id="1121003.SAMN03080618_00681"/>
<feature type="domain" description="Co-chaperone DjlA N-terminal" evidence="1">
    <location>
        <begin position="28"/>
        <end position="144"/>
    </location>
</feature>
<dbReference type="OrthoDB" id="5402150at2"/>
<sequence length="159" mass="17787">MLDRLKSFFGALAENREKQSFRADDPRVAAVALMLHVIEADGVSEASEQAKMREVLAQSYGLTGRDLDKLVEAGDDAHREAVDLFSSTSVLNRQLDEAAKIEFIGILWEMVYADGEVHELEDNTVWRVAELIGVSSRDRVRMRQEVQARRGAALDQPEA</sequence>
<organism evidence="2 3">
    <name type="scientific">Aquamicrobium aerolatum DSM 21857</name>
    <dbReference type="NCBI Taxonomy" id="1121003"/>
    <lineage>
        <taxon>Bacteria</taxon>
        <taxon>Pseudomonadati</taxon>
        <taxon>Pseudomonadota</taxon>
        <taxon>Alphaproteobacteria</taxon>
        <taxon>Hyphomicrobiales</taxon>
        <taxon>Phyllobacteriaceae</taxon>
        <taxon>Aerobium</taxon>
    </lineage>
</organism>
<accession>A0A1I3IW78</accession>
<keyword evidence="3" id="KW-1185">Reference proteome</keyword>
<dbReference type="EMBL" id="FORF01000003">
    <property type="protein sequence ID" value="SFI52199.1"/>
    <property type="molecule type" value="Genomic_DNA"/>
</dbReference>
<protein>
    <submittedName>
        <fullName evidence="2">Uncharacterized conserved protein, tellurite resistance protein B (TerB) family</fullName>
    </submittedName>
</protein>
<evidence type="ECO:0000259" key="1">
    <source>
        <dbReference type="Pfam" id="PF05099"/>
    </source>
</evidence>